<sequence>MNLQDLVPKEKGNDSNIRKLKKLSFEEIQPIIPDLLEWLQDINWPILNDVADVLEPFSDKLTPYLMEIFKTNDGMWKYWILTIFGRETKDEVFLKEINRIATIPTRDEIDCEVDMEAQAILNRDYK</sequence>
<comment type="caution">
    <text evidence="2">The sequence shown here is derived from an EMBL/GenBank/DDBJ whole genome shotgun (WGS) entry which is preliminary data.</text>
</comment>
<evidence type="ECO:0000313" key="3">
    <source>
        <dbReference type="Proteomes" id="UP001070176"/>
    </source>
</evidence>
<feature type="domain" description="DUF5071" evidence="1">
    <location>
        <begin position="6"/>
        <end position="121"/>
    </location>
</feature>
<organism evidence="2 3">
    <name type="scientific">Chryseobacterium luquanense</name>
    <dbReference type="NCBI Taxonomy" id="2983766"/>
    <lineage>
        <taxon>Bacteria</taxon>
        <taxon>Pseudomonadati</taxon>
        <taxon>Bacteroidota</taxon>
        <taxon>Flavobacteriia</taxon>
        <taxon>Flavobacteriales</taxon>
        <taxon>Weeksellaceae</taxon>
        <taxon>Chryseobacterium group</taxon>
        <taxon>Chryseobacterium</taxon>
    </lineage>
</organism>
<dbReference type="CDD" id="cd11743">
    <property type="entry name" value="Cthe_2751_like"/>
    <property type="match status" value="1"/>
</dbReference>
<name>A0ABT3Y8V3_9FLAO</name>
<dbReference type="InterPro" id="IPR031837">
    <property type="entry name" value="DUF5071"/>
</dbReference>
<dbReference type="EMBL" id="JAOVZV010000026">
    <property type="protein sequence ID" value="MCX8534542.1"/>
    <property type="molecule type" value="Genomic_DNA"/>
</dbReference>
<dbReference type="Gene3D" id="1.25.40.750">
    <property type="entry name" value="Domain of unknown function DUF5071"/>
    <property type="match status" value="1"/>
</dbReference>
<protein>
    <submittedName>
        <fullName evidence="2">DUF5071 domain-containing protein</fullName>
    </submittedName>
</protein>
<dbReference type="InterPro" id="IPR038692">
    <property type="entry name" value="Cthe_2751_sf"/>
</dbReference>
<gene>
    <name evidence="2" type="ORF">OEA66_19510</name>
</gene>
<evidence type="ECO:0000259" key="1">
    <source>
        <dbReference type="Pfam" id="PF16804"/>
    </source>
</evidence>
<proteinExistence type="predicted"/>
<reference evidence="2" key="1">
    <citation type="submission" date="2022-10" db="EMBL/GenBank/DDBJ databases">
        <title>Chryseobacterium sp. nov., a novel bacterial species.</title>
        <authorList>
            <person name="Cao Y."/>
        </authorList>
    </citation>
    <scope>NUCLEOTIDE SEQUENCE</scope>
    <source>
        <strain evidence="2">KC 927</strain>
    </source>
</reference>
<dbReference type="Proteomes" id="UP001070176">
    <property type="component" value="Unassembled WGS sequence"/>
</dbReference>
<keyword evidence="3" id="KW-1185">Reference proteome</keyword>
<dbReference type="Pfam" id="PF16804">
    <property type="entry name" value="DUF5071"/>
    <property type="match status" value="1"/>
</dbReference>
<evidence type="ECO:0000313" key="2">
    <source>
        <dbReference type="EMBL" id="MCX8534542.1"/>
    </source>
</evidence>
<accession>A0ABT3Y8V3</accession>
<dbReference type="RefSeq" id="WP_267282982.1">
    <property type="nucleotide sequence ID" value="NZ_JAOVZV010000026.1"/>
</dbReference>